<sequence>MRHDVIVEGDGRLRWEGGLFNSLSEVARAITGTRWNGPRFFGLREEGR</sequence>
<dbReference type="EMBL" id="FUIE01000049">
    <property type="protein sequence ID" value="SJM63347.1"/>
    <property type="molecule type" value="Genomic_DNA"/>
</dbReference>
<evidence type="ECO:0008006" key="3">
    <source>
        <dbReference type="Google" id="ProtNLM"/>
    </source>
</evidence>
<accession>A0A1R4G5J3</accession>
<evidence type="ECO:0000313" key="1">
    <source>
        <dbReference type="EMBL" id="SJM63347.1"/>
    </source>
</evidence>
<proteinExistence type="predicted"/>
<evidence type="ECO:0000313" key="2">
    <source>
        <dbReference type="Proteomes" id="UP000195766"/>
    </source>
</evidence>
<dbReference type="AlphaFoldDB" id="A0A1R4G5J3"/>
<reference evidence="1 2" key="1">
    <citation type="submission" date="2017-02" db="EMBL/GenBank/DDBJ databases">
        <authorList>
            <person name="Peterson S.W."/>
        </authorList>
    </citation>
    <scope>NUCLEOTIDE SEQUENCE [LARGE SCALE GENOMIC DNA]</scope>
    <source>
        <strain evidence="1 2">3F5N</strain>
    </source>
</reference>
<dbReference type="Pfam" id="PF11149">
    <property type="entry name" value="DUF2924"/>
    <property type="match status" value="1"/>
</dbReference>
<name>A0A1R4G5J3_BREDI</name>
<dbReference type="Proteomes" id="UP000195766">
    <property type="component" value="Unassembled WGS sequence"/>
</dbReference>
<dbReference type="InterPro" id="IPR021322">
    <property type="entry name" value="DUF2924"/>
</dbReference>
<gene>
    <name evidence="1" type="ORF">FM111_09535</name>
</gene>
<protein>
    <recommendedName>
        <fullName evidence="3">DUF2924 domain-containing protein</fullName>
    </recommendedName>
</protein>
<organism evidence="1 2">
    <name type="scientific">Brevundimonas diminuta 3F5N</name>
    <dbReference type="NCBI Taxonomy" id="1255603"/>
    <lineage>
        <taxon>Bacteria</taxon>
        <taxon>Pseudomonadati</taxon>
        <taxon>Pseudomonadota</taxon>
        <taxon>Alphaproteobacteria</taxon>
        <taxon>Caulobacterales</taxon>
        <taxon>Caulobacteraceae</taxon>
        <taxon>Brevundimonas</taxon>
    </lineage>
</organism>